<gene>
    <name evidence="10" type="primary">GTPBP3</name>
    <name evidence="10" type="ORF">SO694_00116042</name>
</gene>
<dbReference type="InterPro" id="IPR025867">
    <property type="entry name" value="MnmE_helical"/>
</dbReference>
<dbReference type="NCBIfam" id="NF003661">
    <property type="entry name" value="PRK05291.1-3"/>
    <property type="match status" value="1"/>
</dbReference>
<dbReference type="Gene3D" id="1.20.120.430">
    <property type="entry name" value="tRNA modification GTPase MnmE domain 2"/>
    <property type="match status" value="1"/>
</dbReference>
<evidence type="ECO:0000256" key="5">
    <source>
        <dbReference type="RuleBase" id="RU003313"/>
    </source>
</evidence>
<dbReference type="Pfam" id="PF01926">
    <property type="entry name" value="MMR_HSR1"/>
    <property type="match status" value="1"/>
</dbReference>
<evidence type="ECO:0000256" key="1">
    <source>
        <dbReference type="ARBA" id="ARBA00011043"/>
    </source>
</evidence>
<reference evidence="10 11" key="1">
    <citation type="submission" date="2024-03" db="EMBL/GenBank/DDBJ databases">
        <title>Aureococcus anophagefferens CCMP1851 and Kratosvirus quantuckense: Draft genome of a second virus-susceptible host strain in the model system.</title>
        <authorList>
            <person name="Chase E."/>
            <person name="Truchon A.R."/>
            <person name="Schepens W."/>
            <person name="Wilhelm S.W."/>
        </authorList>
    </citation>
    <scope>NUCLEOTIDE SEQUENCE [LARGE SCALE GENOMIC DNA]</scope>
    <source>
        <strain evidence="10 11">CCMP1851</strain>
    </source>
</reference>
<evidence type="ECO:0000256" key="4">
    <source>
        <dbReference type="ARBA" id="ARBA00023134"/>
    </source>
</evidence>
<dbReference type="InterPro" id="IPR018948">
    <property type="entry name" value="GTP-bd_TrmE_N"/>
</dbReference>
<dbReference type="InterPro" id="IPR004520">
    <property type="entry name" value="GTPase_MnmE"/>
</dbReference>
<proteinExistence type="inferred from homology"/>
<keyword evidence="2 5" id="KW-0819">tRNA processing</keyword>
<dbReference type="InterPro" id="IPR005225">
    <property type="entry name" value="Small_GTP-bd"/>
</dbReference>
<dbReference type="Gene3D" id="3.30.1360.120">
    <property type="entry name" value="Probable tRNA modification gtpase trme, domain 1"/>
    <property type="match status" value="1"/>
</dbReference>
<feature type="signal peptide" evidence="6">
    <location>
        <begin position="1"/>
        <end position="15"/>
    </location>
</feature>
<evidence type="ECO:0000259" key="9">
    <source>
        <dbReference type="Pfam" id="PF12631"/>
    </source>
</evidence>
<sequence length="521" mass="53882">MRAALAAMLAVLGAALRSPLRRTSHRTLTSLRAAGDTIYALSSGRGVAGVAVVRVSGPSASDALAALTPGKPLPAHRVASLRTLRDASDVLDEALVLRFEAPRSFTGEDVVELHCHGGEATVDGVLEALDNIPKLRAADRGEFTRRAFAAGKLGLTEVEGLADLLAAKTAPQRRQALAQMGGSMERTYARWRGELASLRASAEVLVDFGDDVEGDVADQSDDIRAALDASVRSLKTELDAALTDAPRGEATRDGVRVVLAGAPNAGKSSLLNAVAARDAAIVSQAAGTTRDVLEIGLSLGGLPARLFDTAGLRVDGEEDSLDAVEVEGMRRAARAAEAAHVVVFVLDAADDDASAVADAFRAIAPVWRRDDGAPAPELVVVTNKADLVDGATHAARVAALRAAAEAEGLGAVVAAAATVRASATAADGAAALVDDLERRVVAAFRSSRDDYEAPAITRARHRTHVASCVACLDAVLSDPDLMPELVAEELRAATSDLGAVVGAVDTEQVLDVLFNDFCIGK</sequence>
<evidence type="ECO:0000313" key="11">
    <source>
        <dbReference type="Proteomes" id="UP001363151"/>
    </source>
</evidence>
<feature type="domain" description="GTP-binding protein TrmE N-terminal" evidence="8">
    <location>
        <begin position="37"/>
        <end position="152"/>
    </location>
</feature>
<evidence type="ECO:0000259" key="8">
    <source>
        <dbReference type="Pfam" id="PF10396"/>
    </source>
</evidence>
<dbReference type="NCBIfam" id="TIGR00450">
    <property type="entry name" value="mnmE_trmE_thdF"/>
    <property type="match status" value="1"/>
</dbReference>
<keyword evidence="4 5" id="KW-0342">GTP-binding</keyword>
<dbReference type="NCBIfam" id="TIGR00231">
    <property type="entry name" value="small_GTP"/>
    <property type="match status" value="1"/>
</dbReference>
<dbReference type="InterPro" id="IPR027417">
    <property type="entry name" value="P-loop_NTPase"/>
</dbReference>
<evidence type="ECO:0000256" key="2">
    <source>
        <dbReference type="ARBA" id="ARBA00022694"/>
    </source>
</evidence>
<dbReference type="SUPFAM" id="SSF52540">
    <property type="entry name" value="P-loop containing nucleoside triphosphate hydrolases"/>
    <property type="match status" value="1"/>
</dbReference>
<dbReference type="PANTHER" id="PTHR42714">
    <property type="entry name" value="TRNA MODIFICATION GTPASE GTPBP3"/>
    <property type="match status" value="1"/>
</dbReference>
<dbReference type="HAMAP" id="MF_00379">
    <property type="entry name" value="GTPase_MnmE"/>
    <property type="match status" value="1"/>
</dbReference>
<dbReference type="InterPro" id="IPR027368">
    <property type="entry name" value="MnmE_dom2"/>
</dbReference>
<dbReference type="InterPro" id="IPR027266">
    <property type="entry name" value="TrmE/GcvT-like"/>
</dbReference>
<evidence type="ECO:0000259" key="7">
    <source>
        <dbReference type="Pfam" id="PF01926"/>
    </source>
</evidence>
<comment type="caution">
    <text evidence="10">The sequence shown here is derived from an EMBL/GenBank/DDBJ whole genome shotgun (WGS) entry which is preliminary data.</text>
</comment>
<feature type="domain" description="G" evidence="7">
    <location>
        <begin position="256"/>
        <end position="354"/>
    </location>
</feature>
<keyword evidence="6" id="KW-0732">Signal</keyword>
<protein>
    <submittedName>
        <fullName evidence="10">GTP binding protein</fullName>
    </submittedName>
</protein>
<dbReference type="Pfam" id="PF12631">
    <property type="entry name" value="MnmE_helical"/>
    <property type="match status" value="1"/>
</dbReference>
<dbReference type="EMBL" id="JBBJCI010000217">
    <property type="protein sequence ID" value="KAK7240060.1"/>
    <property type="molecule type" value="Genomic_DNA"/>
</dbReference>
<dbReference type="PANTHER" id="PTHR42714:SF2">
    <property type="entry name" value="TRNA MODIFICATION GTPASE GTPBP3, MITOCHONDRIAL"/>
    <property type="match status" value="1"/>
</dbReference>
<dbReference type="SUPFAM" id="SSF103025">
    <property type="entry name" value="Folate-binding domain"/>
    <property type="match status" value="1"/>
</dbReference>
<evidence type="ECO:0000313" key="10">
    <source>
        <dbReference type="EMBL" id="KAK7240060.1"/>
    </source>
</evidence>
<feature type="domain" description="MnmE helical" evidence="9">
    <location>
        <begin position="155"/>
        <end position="518"/>
    </location>
</feature>
<dbReference type="Pfam" id="PF10396">
    <property type="entry name" value="TrmE_N"/>
    <property type="match status" value="1"/>
</dbReference>
<dbReference type="CDD" id="cd14858">
    <property type="entry name" value="TrmE_N"/>
    <property type="match status" value="1"/>
</dbReference>
<dbReference type="Proteomes" id="UP001363151">
    <property type="component" value="Unassembled WGS sequence"/>
</dbReference>
<name>A0ABR1FW92_AURAN</name>
<comment type="similarity">
    <text evidence="1 5">Belongs to the TRAFAC class TrmE-Era-EngA-EngB-Septin-like GTPase superfamily. TrmE GTPase family.</text>
</comment>
<keyword evidence="11" id="KW-1185">Reference proteome</keyword>
<dbReference type="InterPro" id="IPR006073">
    <property type="entry name" value="GTP-bd"/>
</dbReference>
<organism evidence="10 11">
    <name type="scientific">Aureococcus anophagefferens</name>
    <name type="common">Harmful bloom alga</name>
    <dbReference type="NCBI Taxonomy" id="44056"/>
    <lineage>
        <taxon>Eukaryota</taxon>
        <taxon>Sar</taxon>
        <taxon>Stramenopiles</taxon>
        <taxon>Ochrophyta</taxon>
        <taxon>Pelagophyceae</taxon>
        <taxon>Pelagomonadales</taxon>
        <taxon>Pelagomonadaceae</taxon>
        <taxon>Aureococcus</taxon>
    </lineage>
</organism>
<evidence type="ECO:0000256" key="6">
    <source>
        <dbReference type="SAM" id="SignalP"/>
    </source>
</evidence>
<evidence type="ECO:0000256" key="3">
    <source>
        <dbReference type="ARBA" id="ARBA00022741"/>
    </source>
</evidence>
<feature type="chain" id="PRO_5045830158" evidence="6">
    <location>
        <begin position="16"/>
        <end position="521"/>
    </location>
</feature>
<keyword evidence="3 5" id="KW-0547">Nucleotide-binding</keyword>
<accession>A0ABR1FW92</accession>
<dbReference type="Gene3D" id="3.40.50.300">
    <property type="entry name" value="P-loop containing nucleotide triphosphate hydrolases"/>
    <property type="match status" value="1"/>
</dbReference>